<evidence type="ECO:0000259" key="3">
    <source>
        <dbReference type="Pfam" id="PF13702"/>
    </source>
</evidence>
<organism evidence="4 5">
    <name type="scientific">Anaerostipes rhamnosivorans</name>
    <dbReference type="NCBI Taxonomy" id="1229621"/>
    <lineage>
        <taxon>Bacteria</taxon>
        <taxon>Bacillati</taxon>
        <taxon>Bacillota</taxon>
        <taxon>Clostridia</taxon>
        <taxon>Lachnospirales</taxon>
        <taxon>Lachnospiraceae</taxon>
        <taxon>Anaerostipes</taxon>
    </lineage>
</organism>
<dbReference type="CDD" id="cd16891">
    <property type="entry name" value="CwlT-like"/>
    <property type="match status" value="1"/>
</dbReference>
<evidence type="ECO:0000313" key="4">
    <source>
        <dbReference type="EMBL" id="QCP34919.1"/>
    </source>
</evidence>
<dbReference type="InterPro" id="IPR023346">
    <property type="entry name" value="Lysozyme-like_dom_sf"/>
</dbReference>
<sequence>MKKLGKVAGATLPFFALVLFMCVLVADDDDDSGSSSNFGAIGISQEVEARRPMVQKYCDKYKISEYCDLALALMMAESGGREPDPMQAAEGAYGLYCLVTKNKSGGHVQGPNGIPTGHAECSINAGVQELRDALKKADVDSPTDIDHIKVAIQGYNYGMDRWIAWIKKHGGIYTLALSEQYSRECMPAGAKGTPNHAEKVMRYYSTSTGDSSAEVGTLEGNCGLKVVYYNQGDAAWWKLPYGTGTIKSGGCGPTSMAICISTLTGKKVNPRQTCAWSEKHGYCQGNATMHAIVPALSKEYHLKCKAVKKNKKQVINALKTGKLVVALMGPGHFTNNGHFIVLTGIKDGKITVADCGSRKRTQQTWSLDLIASEAKSDASAGGPFWIISK</sequence>
<feature type="domain" description="Peptidase C39-like" evidence="2">
    <location>
        <begin position="224"/>
        <end position="354"/>
    </location>
</feature>
<protein>
    <submittedName>
        <fullName evidence="4">Lipoprotein, NLP/P60 family</fullName>
    </submittedName>
</protein>
<dbReference type="InterPro" id="IPR039564">
    <property type="entry name" value="Peptidase_C39-like"/>
</dbReference>
<keyword evidence="4" id="KW-0449">Lipoprotein</keyword>
<proteinExistence type="predicted"/>
<dbReference type="SUPFAM" id="SSF53955">
    <property type="entry name" value="Lysozyme-like"/>
    <property type="match status" value="1"/>
</dbReference>
<evidence type="ECO:0000259" key="2">
    <source>
        <dbReference type="Pfam" id="PF13529"/>
    </source>
</evidence>
<dbReference type="RefSeq" id="WP_022261427.1">
    <property type="nucleotide sequence ID" value="NZ_CP040058.1"/>
</dbReference>
<dbReference type="Proteomes" id="UP000298653">
    <property type="component" value="Chromosome"/>
</dbReference>
<dbReference type="EMBL" id="CP040058">
    <property type="protein sequence ID" value="QCP34919.1"/>
    <property type="molecule type" value="Genomic_DNA"/>
</dbReference>
<feature type="domain" description="CwlT-like lysozyme" evidence="3">
    <location>
        <begin position="45"/>
        <end position="205"/>
    </location>
</feature>
<dbReference type="OrthoDB" id="3186156at2"/>
<keyword evidence="5" id="KW-1185">Reference proteome</keyword>
<keyword evidence="1" id="KW-0732">Signal</keyword>
<dbReference type="Gene3D" id="1.10.530.10">
    <property type="match status" value="1"/>
</dbReference>
<dbReference type="AlphaFoldDB" id="A0A4P8IID1"/>
<dbReference type="Pfam" id="PF13702">
    <property type="entry name" value="Lysozyme_like"/>
    <property type="match status" value="1"/>
</dbReference>
<feature type="signal peptide" evidence="1">
    <location>
        <begin position="1"/>
        <end position="26"/>
    </location>
</feature>
<name>A0A4P8IID1_9FIRM</name>
<dbReference type="KEGG" id="arf:AR1Y2_1465"/>
<accession>A0A4P8IID1</accession>
<gene>
    <name evidence="4" type="ORF">AR1Y2_1465</name>
</gene>
<feature type="chain" id="PRO_5020829697" evidence="1">
    <location>
        <begin position="27"/>
        <end position="389"/>
    </location>
</feature>
<dbReference type="InterPro" id="IPR047194">
    <property type="entry name" value="CwlT-like_lysozyme"/>
</dbReference>
<evidence type="ECO:0000313" key="5">
    <source>
        <dbReference type="Proteomes" id="UP000298653"/>
    </source>
</evidence>
<dbReference type="Pfam" id="PF13529">
    <property type="entry name" value="Peptidase_C39_2"/>
    <property type="match status" value="1"/>
</dbReference>
<evidence type="ECO:0000256" key="1">
    <source>
        <dbReference type="SAM" id="SignalP"/>
    </source>
</evidence>
<dbReference type="Gene3D" id="3.90.70.10">
    <property type="entry name" value="Cysteine proteinases"/>
    <property type="match status" value="1"/>
</dbReference>
<reference evidence="4 5" key="1">
    <citation type="submission" date="2019-05" db="EMBL/GenBank/DDBJ databases">
        <title>Complete genome sequencing of Anaerostipes rhamnosivorans.</title>
        <authorList>
            <person name="Bui T.P.N."/>
            <person name="de Vos W.M."/>
        </authorList>
    </citation>
    <scope>NUCLEOTIDE SEQUENCE [LARGE SCALE GENOMIC DNA]</scope>
    <source>
        <strain evidence="4 5">1y2</strain>
    </source>
</reference>